<sequence>MTANRTQNAALDQQLILELRIDASGEVTRKPTKLGRKDTLEGKLLGQLYPGIRVARVSVPYELTPYEQSVVENRMASLRYGGVEYKLVGASGSAKDGKFYFVDKAHAGQIAERFQHWPEAAIVYFAILVSDCKLMVEEPDLRIAVVKDHVLGTNDCRGWVRESLYRKLKIGTNRFCQFRLAFDASEPKQAKGALKAMSDRVADRLSVDVILPESSCKPALKGSVRFLPQLGTSGRIYIGPAILGIKQISRQSEFGSSYTLIEHASEEALQFELKLWALERIKAMRKAWDEGDYHALFEVIGKSEVTTIDDGVGFDPDSLEQQGDAASEGCDPSEAVLLADRSGNAIKIPYVFNQLNRKLARWAFRACTSADLKLPSFALADDGVLIELRGKILSASDWIPEDSAITSLAAEQGLCVRYPIRMQEDLLPVRHLSNTELVPALKQVLGTADLDESEVANILDWHLRMEGTYILHSRTASRNGGDFDFDTICVMPSDQFPKFVAGRVAYGERFHQQKTKQQKAKSPWWNACPVAMKARGNQIGSITDLKTSCLAVGRPDLAYKLVEQLQNALDSLKHRVEIDEAVVSEIRKEVAPAPWLRHKRERRVSDLPAHLEVADTDKVGRLYNVLRKEVGFLPDETGNGFEEKMSIEDFRGLFSGETVTREMFEECQLVNSIYGDIASRIVQREDEVKQQLKDAQAQWETVRGSEDKEKRKTAVLARNKAQSALWEHEQDARDQFSSLHLFVHYWAQGKQENRRAWAQAMNTVVTGGSGSGAVLFQSFPQEVIDAFAEVTGGSRVRVRLPKTVNGYVWFDDEQRAFLVERMENPQGPECEKRVFLFQYAGKRPLVFENTSAPDSMEHS</sequence>
<evidence type="ECO:0000313" key="2">
    <source>
        <dbReference type="Proteomes" id="UP001596091"/>
    </source>
</evidence>
<dbReference type="EMBL" id="JBHSPH010000002">
    <property type="protein sequence ID" value="MFC5861705.1"/>
    <property type="molecule type" value="Genomic_DNA"/>
</dbReference>
<dbReference type="Proteomes" id="UP001596091">
    <property type="component" value="Unassembled WGS sequence"/>
</dbReference>
<reference evidence="2" key="1">
    <citation type="journal article" date="2019" name="Int. J. Syst. Evol. Microbiol.">
        <title>The Global Catalogue of Microorganisms (GCM) 10K type strain sequencing project: providing services to taxonomists for standard genome sequencing and annotation.</title>
        <authorList>
            <consortium name="The Broad Institute Genomics Platform"/>
            <consortium name="The Broad Institute Genome Sequencing Center for Infectious Disease"/>
            <person name="Wu L."/>
            <person name="Ma J."/>
        </authorList>
    </citation>
    <scope>NUCLEOTIDE SEQUENCE [LARGE SCALE GENOMIC DNA]</scope>
    <source>
        <strain evidence="2">JCM 4087</strain>
    </source>
</reference>
<gene>
    <name evidence="1" type="ORF">ACFPT7_05330</name>
</gene>
<evidence type="ECO:0000313" key="1">
    <source>
        <dbReference type="EMBL" id="MFC5861705.1"/>
    </source>
</evidence>
<keyword evidence="2" id="KW-1185">Reference proteome</keyword>
<dbReference type="RefSeq" id="WP_263337233.1">
    <property type="nucleotide sequence ID" value="NZ_JAGSYH010000004.1"/>
</dbReference>
<proteinExistence type="predicted"/>
<protein>
    <submittedName>
        <fullName evidence="1">Uncharacterized protein</fullName>
    </submittedName>
</protein>
<organism evidence="1 2">
    <name type="scientific">Acidicapsa dinghuensis</name>
    <dbReference type="NCBI Taxonomy" id="2218256"/>
    <lineage>
        <taxon>Bacteria</taxon>
        <taxon>Pseudomonadati</taxon>
        <taxon>Acidobacteriota</taxon>
        <taxon>Terriglobia</taxon>
        <taxon>Terriglobales</taxon>
        <taxon>Acidobacteriaceae</taxon>
        <taxon>Acidicapsa</taxon>
    </lineage>
</organism>
<name>A0ABW1ECG5_9BACT</name>
<comment type="caution">
    <text evidence="1">The sequence shown here is derived from an EMBL/GenBank/DDBJ whole genome shotgun (WGS) entry which is preliminary data.</text>
</comment>
<accession>A0ABW1ECG5</accession>